<dbReference type="InterPro" id="IPR014044">
    <property type="entry name" value="CAP_dom"/>
</dbReference>
<name>A0ABY5M1P4_9ACTN</name>
<gene>
    <name evidence="3" type="ORF">NQV15_09710</name>
</gene>
<feature type="signal peptide" evidence="1">
    <location>
        <begin position="1"/>
        <end position="23"/>
    </location>
</feature>
<protein>
    <submittedName>
        <fullName evidence="3">CAP domain-containing protein</fullName>
    </submittedName>
</protein>
<dbReference type="InterPro" id="IPR035940">
    <property type="entry name" value="CAP_sf"/>
</dbReference>
<evidence type="ECO:0000259" key="2">
    <source>
        <dbReference type="Pfam" id="PF00188"/>
    </source>
</evidence>
<dbReference type="SUPFAM" id="SSF55797">
    <property type="entry name" value="PR-1-like"/>
    <property type="match status" value="1"/>
</dbReference>
<organism evidence="3 4">
    <name type="scientific">Aeromicrobium wangtongii</name>
    <dbReference type="NCBI Taxonomy" id="2969247"/>
    <lineage>
        <taxon>Bacteria</taxon>
        <taxon>Bacillati</taxon>
        <taxon>Actinomycetota</taxon>
        <taxon>Actinomycetes</taxon>
        <taxon>Propionibacteriales</taxon>
        <taxon>Nocardioidaceae</taxon>
        <taxon>Aeromicrobium</taxon>
    </lineage>
</organism>
<proteinExistence type="predicted"/>
<sequence>MRRPLLIALFAALLILPVAPASAASSGKIESDVVKKTNAERTKRDLKKLKASSCVDRYAEAHARRQAKAKRMFHQDIRVVLKKCHLSRVGENVAYGYTSVKSVTKAWMKSPGHRRNILTKSYRYIGVGAAKDSSGRWYYAQVFGAR</sequence>
<dbReference type="PANTHER" id="PTHR31157:SF1">
    <property type="entry name" value="SCP DOMAIN-CONTAINING PROTEIN"/>
    <property type="match status" value="1"/>
</dbReference>
<dbReference type="PANTHER" id="PTHR31157">
    <property type="entry name" value="SCP DOMAIN-CONTAINING PROTEIN"/>
    <property type="match status" value="1"/>
</dbReference>
<feature type="domain" description="SCP" evidence="2">
    <location>
        <begin position="36"/>
        <end position="142"/>
    </location>
</feature>
<accession>A0ABY5M1P4</accession>
<keyword evidence="1" id="KW-0732">Signal</keyword>
<dbReference type="Proteomes" id="UP001316184">
    <property type="component" value="Chromosome"/>
</dbReference>
<dbReference type="RefSeq" id="WP_232399622.1">
    <property type="nucleotide sequence ID" value="NZ_CP102173.1"/>
</dbReference>
<evidence type="ECO:0000313" key="3">
    <source>
        <dbReference type="EMBL" id="UUP12135.1"/>
    </source>
</evidence>
<dbReference type="Pfam" id="PF00188">
    <property type="entry name" value="CAP"/>
    <property type="match status" value="1"/>
</dbReference>
<dbReference type="CDD" id="cd05379">
    <property type="entry name" value="CAP_bacterial"/>
    <property type="match status" value="1"/>
</dbReference>
<evidence type="ECO:0000313" key="4">
    <source>
        <dbReference type="Proteomes" id="UP001316184"/>
    </source>
</evidence>
<keyword evidence="4" id="KW-1185">Reference proteome</keyword>
<dbReference type="Gene3D" id="3.40.33.10">
    <property type="entry name" value="CAP"/>
    <property type="match status" value="1"/>
</dbReference>
<evidence type="ECO:0000256" key="1">
    <source>
        <dbReference type="SAM" id="SignalP"/>
    </source>
</evidence>
<feature type="chain" id="PRO_5047469415" evidence="1">
    <location>
        <begin position="24"/>
        <end position="146"/>
    </location>
</feature>
<dbReference type="EMBL" id="CP102173">
    <property type="protein sequence ID" value="UUP12135.1"/>
    <property type="molecule type" value="Genomic_DNA"/>
</dbReference>
<reference evidence="3 4" key="1">
    <citation type="submission" date="2022-08" db="EMBL/GenBank/DDBJ databases">
        <title>novel species in genus Aeromicrobium.</title>
        <authorList>
            <person name="Ye L."/>
        </authorList>
    </citation>
    <scope>NUCLEOTIDE SEQUENCE [LARGE SCALE GENOMIC DNA]</scope>
    <source>
        <strain evidence="4">zg-Y1379</strain>
    </source>
</reference>